<organism evidence="1">
    <name type="scientific">marine sediment metagenome</name>
    <dbReference type="NCBI Taxonomy" id="412755"/>
    <lineage>
        <taxon>unclassified sequences</taxon>
        <taxon>metagenomes</taxon>
        <taxon>ecological metagenomes</taxon>
    </lineage>
</organism>
<comment type="caution">
    <text evidence="1">The sequence shown here is derived from an EMBL/GenBank/DDBJ whole genome shotgun (WGS) entry which is preliminary data.</text>
</comment>
<reference evidence="1" key="1">
    <citation type="journal article" date="2015" name="Nature">
        <title>Complex archaea that bridge the gap between prokaryotes and eukaryotes.</title>
        <authorList>
            <person name="Spang A."/>
            <person name="Saw J.H."/>
            <person name="Jorgensen S.L."/>
            <person name="Zaremba-Niedzwiedzka K."/>
            <person name="Martijn J."/>
            <person name="Lind A.E."/>
            <person name="van Eijk R."/>
            <person name="Schleper C."/>
            <person name="Guy L."/>
            <person name="Ettema T.J."/>
        </authorList>
    </citation>
    <scope>NUCLEOTIDE SEQUENCE</scope>
</reference>
<protein>
    <submittedName>
        <fullName evidence="1">Uncharacterized protein</fullName>
    </submittedName>
</protein>
<accession>A0A0F8WF50</accession>
<gene>
    <name evidence="1" type="ORF">LCGC14_3074500</name>
</gene>
<feature type="non-terminal residue" evidence="1">
    <location>
        <position position="1"/>
    </location>
</feature>
<name>A0A0F8WF50_9ZZZZ</name>
<proteinExistence type="predicted"/>
<dbReference type="EMBL" id="LAZR01065489">
    <property type="protein sequence ID" value="KKK55442.1"/>
    <property type="molecule type" value="Genomic_DNA"/>
</dbReference>
<evidence type="ECO:0000313" key="1">
    <source>
        <dbReference type="EMBL" id="KKK55442.1"/>
    </source>
</evidence>
<sequence>ISPMDLSGQAISPLWENTTDSPVQGEVWVAESRSEDRDHLGFTVWARED</sequence>
<dbReference type="AlphaFoldDB" id="A0A0F8WF50"/>